<evidence type="ECO:0000256" key="6">
    <source>
        <dbReference type="ARBA" id="ARBA00022989"/>
    </source>
</evidence>
<evidence type="ECO:0000259" key="10">
    <source>
        <dbReference type="Pfam" id="PF01545"/>
    </source>
</evidence>
<evidence type="ECO:0000256" key="8">
    <source>
        <dbReference type="ARBA" id="ARBA00023136"/>
    </source>
</evidence>
<keyword evidence="13" id="KW-1185">Reference proteome</keyword>
<accession>A0A150XUN8</accession>
<keyword evidence="3" id="KW-0813">Transport</keyword>
<evidence type="ECO:0000313" key="13">
    <source>
        <dbReference type="Proteomes" id="UP000075615"/>
    </source>
</evidence>
<protein>
    <submittedName>
        <fullName evidence="12">Cobalt transporter</fullName>
    </submittedName>
</protein>
<keyword evidence="4 9" id="KW-0812">Transmembrane</keyword>
<dbReference type="InterPro" id="IPR027470">
    <property type="entry name" value="Cation_efflux_CTD"/>
</dbReference>
<evidence type="ECO:0000256" key="9">
    <source>
        <dbReference type="SAM" id="Phobius"/>
    </source>
</evidence>
<feature type="transmembrane region" description="Helical" evidence="9">
    <location>
        <begin position="21"/>
        <end position="39"/>
    </location>
</feature>
<feature type="transmembrane region" description="Helical" evidence="9">
    <location>
        <begin position="150"/>
        <end position="173"/>
    </location>
</feature>
<dbReference type="SUPFAM" id="SSF160240">
    <property type="entry name" value="Cation efflux protein cytoplasmic domain-like"/>
    <property type="match status" value="1"/>
</dbReference>
<dbReference type="EMBL" id="LRDB01000003">
    <property type="protein sequence ID" value="KYG82406.1"/>
    <property type="molecule type" value="Genomic_DNA"/>
</dbReference>
<dbReference type="Gene3D" id="3.30.70.1350">
    <property type="entry name" value="Cation efflux protein, cytoplasmic domain"/>
    <property type="match status" value="1"/>
</dbReference>
<dbReference type="Proteomes" id="UP000075615">
    <property type="component" value="Unassembled WGS sequence"/>
</dbReference>
<dbReference type="OrthoDB" id="9809646at2"/>
<evidence type="ECO:0000259" key="11">
    <source>
        <dbReference type="Pfam" id="PF16916"/>
    </source>
</evidence>
<evidence type="ECO:0000256" key="2">
    <source>
        <dbReference type="ARBA" id="ARBA00008873"/>
    </source>
</evidence>
<dbReference type="Pfam" id="PF01545">
    <property type="entry name" value="Cation_efflux"/>
    <property type="match status" value="1"/>
</dbReference>
<dbReference type="Gene3D" id="1.20.1510.10">
    <property type="entry name" value="Cation efflux protein transmembrane domain"/>
    <property type="match status" value="1"/>
</dbReference>
<name>A0A150XUN8_9BACT</name>
<evidence type="ECO:0000256" key="1">
    <source>
        <dbReference type="ARBA" id="ARBA00004141"/>
    </source>
</evidence>
<evidence type="ECO:0000256" key="4">
    <source>
        <dbReference type="ARBA" id="ARBA00022692"/>
    </source>
</evidence>
<keyword evidence="7" id="KW-0406">Ion transport</keyword>
<comment type="subcellular location">
    <subcellularLocation>
        <location evidence="1">Membrane</location>
        <topology evidence="1">Multi-pass membrane protein</topology>
    </subcellularLocation>
</comment>
<dbReference type="NCBIfam" id="TIGR01297">
    <property type="entry name" value="CDF"/>
    <property type="match status" value="1"/>
</dbReference>
<dbReference type="InterPro" id="IPR036837">
    <property type="entry name" value="Cation_efflux_CTD_sf"/>
</dbReference>
<feature type="transmembrane region" description="Helical" evidence="9">
    <location>
        <begin position="179"/>
        <end position="197"/>
    </location>
</feature>
<proteinExistence type="inferred from homology"/>
<dbReference type="GO" id="GO:0005385">
    <property type="term" value="F:zinc ion transmembrane transporter activity"/>
    <property type="evidence" value="ECO:0007669"/>
    <property type="project" value="TreeGrafter"/>
</dbReference>
<dbReference type="PANTHER" id="PTHR11562">
    <property type="entry name" value="CATION EFFLUX PROTEIN/ ZINC TRANSPORTER"/>
    <property type="match status" value="1"/>
</dbReference>
<dbReference type="InterPro" id="IPR002524">
    <property type="entry name" value="Cation_efflux"/>
</dbReference>
<dbReference type="AlphaFoldDB" id="A0A150XUN8"/>
<dbReference type="InterPro" id="IPR027469">
    <property type="entry name" value="Cation_efflux_TMD_sf"/>
</dbReference>
<dbReference type="Pfam" id="PF16916">
    <property type="entry name" value="ZT_dimer"/>
    <property type="match status" value="1"/>
</dbReference>
<keyword evidence="8 9" id="KW-0472">Membrane</keyword>
<dbReference type="InterPro" id="IPR050681">
    <property type="entry name" value="CDF/SLC30A"/>
</dbReference>
<evidence type="ECO:0000313" key="12">
    <source>
        <dbReference type="EMBL" id="KYG82406.1"/>
    </source>
</evidence>
<comment type="similarity">
    <text evidence="2">Belongs to the cation diffusion facilitator (CDF) transporter (TC 2.A.4) family. SLC30A subfamily.</text>
</comment>
<sequence>MGHDHHHGHHHHHHGTGNLRVAFFLNLFFTIVEIVGGIYTGSLAILSDALHDLGDSLSIGLSWYFQKLSQKGRDKKFSYGYKRFSLLGAIINSVVLLVGSGIILSKAIPALFAPETVDAKGMMYLAIFGVIVNGAAVLKLKKGSSINEEVISLHLMEDVLGWVAVLIGSLVMMFWDLPIIDPILSLLIAMYIIYNAFRNLKKSTFIILQAKPNEVDIEQIHKTLLSIPEITGVHDCHVWSMDGEYNVLSAHLVIEKEISMDEMASIKSKAKSLLKEEHIDHATFEFEGKDEHCGGMLG</sequence>
<dbReference type="InterPro" id="IPR058533">
    <property type="entry name" value="Cation_efflux_TM"/>
</dbReference>
<evidence type="ECO:0000256" key="3">
    <source>
        <dbReference type="ARBA" id="ARBA00022448"/>
    </source>
</evidence>
<gene>
    <name evidence="12" type="ORF">AWN68_14180</name>
</gene>
<feature type="domain" description="Cation efflux protein cytoplasmic" evidence="11">
    <location>
        <begin position="212"/>
        <end position="280"/>
    </location>
</feature>
<dbReference type="GO" id="GO:0005886">
    <property type="term" value="C:plasma membrane"/>
    <property type="evidence" value="ECO:0007669"/>
    <property type="project" value="TreeGrafter"/>
</dbReference>
<dbReference type="RefSeq" id="WP_068412302.1">
    <property type="nucleotide sequence ID" value="NZ_LRDB01000003.1"/>
</dbReference>
<keyword evidence="6 9" id="KW-1133">Transmembrane helix</keyword>
<dbReference type="PANTHER" id="PTHR11562:SF17">
    <property type="entry name" value="RE54080P-RELATED"/>
    <property type="match status" value="1"/>
</dbReference>
<reference evidence="12 13" key="1">
    <citation type="submission" date="2016-01" db="EMBL/GenBank/DDBJ databases">
        <title>Genome sequencing of Roseivirga echinicomitans KMM 6058.</title>
        <authorList>
            <person name="Selvaratnam C."/>
            <person name="Thevarajoo S."/>
            <person name="Goh K.M."/>
            <person name="Ee R."/>
            <person name="Chan K.-G."/>
            <person name="Chong C.S."/>
        </authorList>
    </citation>
    <scope>NUCLEOTIDE SEQUENCE [LARGE SCALE GENOMIC DNA]</scope>
    <source>
        <strain evidence="12 13">KMM 6058</strain>
    </source>
</reference>
<feature type="transmembrane region" description="Helical" evidence="9">
    <location>
        <begin position="86"/>
        <end position="109"/>
    </location>
</feature>
<comment type="caution">
    <text evidence="12">The sequence shown here is derived from an EMBL/GenBank/DDBJ whole genome shotgun (WGS) entry which is preliminary data.</text>
</comment>
<dbReference type="SUPFAM" id="SSF161111">
    <property type="entry name" value="Cation efflux protein transmembrane domain-like"/>
    <property type="match status" value="1"/>
</dbReference>
<evidence type="ECO:0000256" key="5">
    <source>
        <dbReference type="ARBA" id="ARBA00022906"/>
    </source>
</evidence>
<organism evidence="12 13">
    <name type="scientific">Roseivirga echinicomitans</name>
    <dbReference type="NCBI Taxonomy" id="296218"/>
    <lineage>
        <taxon>Bacteria</taxon>
        <taxon>Pseudomonadati</taxon>
        <taxon>Bacteroidota</taxon>
        <taxon>Cytophagia</taxon>
        <taxon>Cytophagales</taxon>
        <taxon>Roseivirgaceae</taxon>
        <taxon>Roseivirga</taxon>
    </lineage>
</organism>
<dbReference type="STRING" id="296218.AWN68_14180"/>
<keyword evidence="5" id="KW-0864">Zinc transport</keyword>
<keyword evidence="5" id="KW-0862">Zinc</keyword>
<feature type="transmembrane region" description="Helical" evidence="9">
    <location>
        <begin position="121"/>
        <end position="138"/>
    </location>
</feature>
<feature type="domain" description="Cation efflux protein transmembrane" evidence="10">
    <location>
        <begin position="20"/>
        <end position="208"/>
    </location>
</feature>
<evidence type="ECO:0000256" key="7">
    <source>
        <dbReference type="ARBA" id="ARBA00023065"/>
    </source>
</evidence>